<feature type="compositionally biased region" description="Low complexity" evidence="5">
    <location>
        <begin position="47"/>
        <end position="62"/>
    </location>
</feature>
<comment type="caution">
    <text evidence="6">The sequence shown here is derived from an EMBL/GenBank/DDBJ whole genome shotgun (WGS) entry which is preliminary data.</text>
</comment>
<proteinExistence type="inferred from homology"/>
<evidence type="ECO:0000313" key="6">
    <source>
        <dbReference type="EMBL" id="KAJ3170003.1"/>
    </source>
</evidence>
<dbReference type="GO" id="GO:0005759">
    <property type="term" value="C:mitochondrial matrix"/>
    <property type="evidence" value="ECO:0007669"/>
    <property type="project" value="UniProtKB-SubCell"/>
</dbReference>
<dbReference type="Gene3D" id="1.10.150.250">
    <property type="entry name" value="Flavinator of succinate dehydrogenase"/>
    <property type="match status" value="1"/>
</dbReference>
<comment type="subunit">
    <text evidence="4">Interacts with the flavoprotein subunit within the SDH catalytic dimer.</text>
</comment>
<keyword evidence="2 4" id="KW-0496">Mitochondrion</keyword>
<dbReference type="InterPro" id="IPR005631">
    <property type="entry name" value="SDH"/>
</dbReference>
<keyword evidence="7" id="KW-1185">Reference proteome</keyword>
<comment type="subcellular location">
    <subcellularLocation>
        <location evidence="1 4">Mitochondrion matrix</location>
    </subcellularLocation>
</comment>
<accession>A0AAD5TCD7</accession>
<dbReference type="SUPFAM" id="SSF109910">
    <property type="entry name" value="YgfY-like"/>
    <property type="match status" value="1"/>
</dbReference>
<dbReference type="Proteomes" id="UP001212152">
    <property type="component" value="Unassembled WGS sequence"/>
</dbReference>
<evidence type="ECO:0000256" key="1">
    <source>
        <dbReference type="ARBA" id="ARBA00004305"/>
    </source>
</evidence>
<comment type="function">
    <text evidence="4">Plays an essential role in the assembly of succinate dehydrogenase (SDH), an enzyme complex (also referred to as respiratory complex II) that is a component of both the tricarboxylic acid (TCA) cycle and the mitochondrial electron transport chain, and which couples the oxidation of succinate to fumarate with the reduction of ubiquinone (coenzyme Q) to ubiquinol. Required for flavinylation (covalent attachment of FAD) of the flavoprotein subunit of the SDH catalytic dimer.</text>
</comment>
<protein>
    <recommendedName>
        <fullName evidence="4">Succinate dehydrogenase assembly factor 2, mitochondrial</fullName>
        <shortName evidence="4">SDH assembly factor 2</shortName>
        <shortName evidence="4">SDHAF2</shortName>
    </recommendedName>
</protein>
<sequence length="199" mass="22232">MNAAAASIAARRFAFASYYPTALAVTRAATAACSRRISPAAAAIRTLASSSSSAPPSSSSPPEWARKPPQPDDPTNPSSQPYLDPTIKIPRPQRPASEPTDQKRARLLWASRKRGILESDLLMSTFASEYLQDMTRAELDEYDQFLEENDWDIYYWVTGAKGKIVPERVSGISIWPKLVEHALNTQRKILRMPDLERRK</sequence>
<evidence type="ECO:0000313" key="7">
    <source>
        <dbReference type="Proteomes" id="UP001212152"/>
    </source>
</evidence>
<comment type="similarity">
    <text evidence="4">Belongs to the SDHAF2 family.</text>
</comment>
<dbReference type="FunFam" id="1.10.150.250:FF:000002">
    <property type="entry name" value="Succinate dehydrogenase assembly factor 2, mitochondrial"/>
    <property type="match status" value="1"/>
</dbReference>
<gene>
    <name evidence="6" type="primary">EMI5</name>
    <name evidence="6" type="ORF">HDU87_000526</name>
</gene>
<name>A0AAD5TCD7_9FUNG</name>
<dbReference type="GO" id="GO:0006121">
    <property type="term" value="P:mitochondrial electron transport, succinate to ubiquinone"/>
    <property type="evidence" value="ECO:0007669"/>
    <property type="project" value="UniProtKB-UniRule"/>
</dbReference>
<evidence type="ECO:0000256" key="2">
    <source>
        <dbReference type="ARBA" id="ARBA00023128"/>
    </source>
</evidence>
<dbReference type="PANTHER" id="PTHR12469:SF2">
    <property type="entry name" value="SUCCINATE DEHYDROGENASE ASSEMBLY FACTOR 2, MITOCHONDRIAL"/>
    <property type="match status" value="1"/>
</dbReference>
<dbReference type="InterPro" id="IPR036714">
    <property type="entry name" value="SDH_sf"/>
</dbReference>
<keyword evidence="3 4" id="KW-0143">Chaperone</keyword>
<reference evidence="6" key="1">
    <citation type="submission" date="2020-05" db="EMBL/GenBank/DDBJ databases">
        <title>Phylogenomic resolution of chytrid fungi.</title>
        <authorList>
            <person name="Stajich J.E."/>
            <person name="Amses K."/>
            <person name="Simmons R."/>
            <person name="Seto K."/>
            <person name="Myers J."/>
            <person name="Bonds A."/>
            <person name="Quandt C.A."/>
            <person name="Barry K."/>
            <person name="Liu P."/>
            <person name="Grigoriev I."/>
            <person name="Longcore J.E."/>
            <person name="James T.Y."/>
        </authorList>
    </citation>
    <scope>NUCLEOTIDE SEQUENCE</scope>
    <source>
        <strain evidence="6">JEL0379</strain>
    </source>
</reference>
<dbReference type="Pfam" id="PF03937">
    <property type="entry name" value="Sdh5"/>
    <property type="match status" value="1"/>
</dbReference>
<evidence type="ECO:0000256" key="3">
    <source>
        <dbReference type="ARBA" id="ARBA00023186"/>
    </source>
</evidence>
<organism evidence="6 7">
    <name type="scientific">Geranomyces variabilis</name>
    <dbReference type="NCBI Taxonomy" id="109894"/>
    <lineage>
        <taxon>Eukaryota</taxon>
        <taxon>Fungi</taxon>
        <taxon>Fungi incertae sedis</taxon>
        <taxon>Chytridiomycota</taxon>
        <taxon>Chytridiomycota incertae sedis</taxon>
        <taxon>Chytridiomycetes</taxon>
        <taxon>Spizellomycetales</taxon>
        <taxon>Powellomycetaceae</taxon>
        <taxon>Geranomyces</taxon>
    </lineage>
</organism>
<dbReference type="AlphaFoldDB" id="A0AAD5TCD7"/>
<dbReference type="HAMAP" id="MF_03057">
    <property type="entry name" value="SDHAF2"/>
    <property type="match status" value="1"/>
</dbReference>
<dbReference type="EMBL" id="JADGJQ010000102">
    <property type="protein sequence ID" value="KAJ3170003.1"/>
    <property type="molecule type" value="Genomic_DNA"/>
</dbReference>
<dbReference type="InterPro" id="IPR028882">
    <property type="entry name" value="SDHAF2"/>
</dbReference>
<dbReference type="PANTHER" id="PTHR12469">
    <property type="entry name" value="PROTEIN EMI5 HOMOLOG, MITOCHONDRIAL"/>
    <property type="match status" value="1"/>
</dbReference>
<feature type="region of interest" description="Disordered" evidence="5">
    <location>
        <begin position="47"/>
        <end position="103"/>
    </location>
</feature>
<evidence type="ECO:0000256" key="5">
    <source>
        <dbReference type="SAM" id="MobiDB-lite"/>
    </source>
</evidence>
<dbReference type="GO" id="GO:0034553">
    <property type="term" value="P:mitochondrial respiratory chain complex II assembly"/>
    <property type="evidence" value="ECO:0007669"/>
    <property type="project" value="TreeGrafter"/>
</dbReference>
<evidence type="ECO:0000256" key="4">
    <source>
        <dbReference type="HAMAP-Rule" id="MF_03057"/>
    </source>
</evidence>
<dbReference type="GO" id="GO:0006099">
    <property type="term" value="P:tricarboxylic acid cycle"/>
    <property type="evidence" value="ECO:0007669"/>
    <property type="project" value="TreeGrafter"/>
</dbReference>